<dbReference type="EMBL" id="WWCX01000075">
    <property type="protein sequence ID" value="MYM97488.1"/>
    <property type="molecule type" value="Genomic_DNA"/>
</dbReference>
<reference evidence="1" key="1">
    <citation type="submission" date="2019-12" db="EMBL/GenBank/DDBJ databases">
        <title>Novel species isolated from a subtropical stream in China.</title>
        <authorList>
            <person name="Lu H."/>
        </authorList>
    </citation>
    <scope>NUCLEOTIDE SEQUENCE [LARGE SCALE GENOMIC DNA]</scope>
    <source>
        <strain evidence="1">FT81W</strain>
    </source>
</reference>
<accession>A0A845GW56</accession>
<evidence type="ECO:0000313" key="2">
    <source>
        <dbReference type="Proteomes" id="UP000447355"/>
    </source>
</evidence>
<organism evidence="1 2">
    <name type="scientific">Duganella vulcania</name>
    <dbReference type="NCBI Taxonomy" id="2692166"/>
    <lineage>
        <taxon>Bacteria</taxon>
        <taxon>Pseudomonadati</taxon>
        <taxon>Pseudomonadota</taxon>
        <taxon>Betaproteobacteria</taxon>
        <taxon>Burkholderiales</taxon>
        <taxon>Oxalobacteraceae</taxon>
        <taxon>Telluria group</taxon>
        <taxon>Duganella</taxon>
    </lineage>
</organism>
<evidence type="ECO:0000313" key="1">
    <source>
        <dbReference type="EMBL" id="MYM97488.1"/>
    </source>
</evidence>
<dbReference type="AlphaFoldDB" id="A0A845GW56"/>
<dbReference type="Proteomes" id="UP000447355">
    <property type="component" value="Unassembled WGS sequence"/>
</dbReference>
<proteinExistence type="predicted"/>
<protein>
    <submittedName>
        <fullName evidence="1">Uncharacterized protein</fullName>
    </submittedName>
</protein>
<name>A0A845GW56_9BURK</name>
<gene>
    <name evidence="1" type="ORF">GTP90_26915</name>
</gene>
<comment type="caution">
    <text evidence="1">The sequence shown here is derived from an EMBL/GenBank/DDBJ whole genome shotgun (WGS) entry which is preliminary data.</text>
</comment>
<dbReference type="RefSeq" id="WP_161086385.1">
    <property type="nucleotide sequence ID" value="NZ_WWCX01000075.1"/>
</dbReference>
<sequence>MFILFTHGAIAAEQSQSEPWSLIERQLHKNLGLAASEITSAFELPGDDGPVAGFYKTHIQQWDKNGTPIRSLLRGDESNERSYKRATLDLSLATRFANHPETLFQRPDLAVTLGTEQLNNRMLDIYEIRSRFTNGTLPITAKIWFDPTNGTLIKVIGTIRDMPVPGVKSANFILTYNTDKDGRSLPAKLQVDYTISLFFHTGKVLFSQEFLRWEKHPE</sequence>